<dbReference type="EMBL" id="JABFCX010000002">
    <property type="protein sequence ID" value="NNU14987.1"/>
    <property type="molecule type" value="Genomic_DNA"/>
</dbReference>
<comment type="caution">
    <text evidence="2">The sequence shown here is derived from an EMBL/GenBank/DDBJ whole genome shotgun (WGS) entry which is preliminary data.</text>
</comment>
<dbReference type="PANTHER" id="PTHR48098">
    <property type="entry name" value="ENTEROCHELIN ESTERASE-RELATED"/>
    <property type="match status" value="1"/>
</dbReference>
<dbReference type="InterPro" id="IPR050583">
    <property type="entry name" value="Mycobacterial_A85_antigen"/>
</dbReference>
<feature type="signal peptide" evidence="1">
    <location>
        <begin position="1"/>
        <end position="23"/>
    </location>
</feature>
<dbReference type="Proteomes" id="UP000536835">
    <property type="component" value="Unassembled WGS sequence"/>
</dbReference>
<dbReference type="InterPro" id="IPR000801">
    <property type="entry name" value="Esterase-like"/>
</dbReference>
<dbReference type="SUPFAM" id="SSF53474">
    <property type="entry name" value="alpha/beta-Hydrolases"/>
    <property type="match status" value="1"/>
</dbReference>
<dbReference type="RefSeq" id="WP_173196093.1">
    <property type="nucleotide sequence ID" value="NZ_JABFCX010000002.1"/>
</dbReference>
<evidence type="ECO:0000256" key="1">
    <source>
        <dbReference type="SAM" id="SignalP"/>
    </source>
</evidence>
<protein>
    <submittedName>
        <fullName evidence="2">Esterase</fullName>
    </submittedName>
</protein>
<gene>
    <name evidence="2" type="ORF">HK107_01445</name>
</gene>
<dbReference type="GO" id="GO:0016747">
    <property type="term" value="F:acyltransferase activity, transferring groups other than amino-acyl groups"/>
    <property type="evidence" value="ECO:0007669"/>
    <property type="project" value="TreeGrafter"/>
</dbReference>
<name>A0A7Y3RJ42_9PROT</name>
<dbReference type="AlphaFoldDB" id="A0A7Y3RJ42"/>
<sequence length="349" mass="39770">MPRLQAFLAVLAALPLLLSTASADGRIESFTLTSMSFEGNLIGVNPERSVRVYLPEGHGRGRQRFPVIYTLHDFFEREGTIFDDHRFGDLLDDAIEEGRMPKAIVVSADFSTPVANSLYTNSPVTGDWRTFMVEELVPAIDRRYRTLAKREARGLLGYHIGGYGAIRFAARHPDVFGSVYALHPVATGIGYVVRVDRPNWQRLQETPSLEDLKGDFMAEIFTSIFQAHTPNPDKPPLFIDQYARMEDGELIFDTVTSRRFYDSFFLEAEIPQFAEALNSLVAFKFDWGRHDPNQDHVVANEYYSKKLRQFGVRHEAEEYQGGWGDKTWDEGGRVETDVFPFFKQHLATE</sequence>
<evidence type="ECO:0000313" key="3">
    <source>
        <dbReference type="Proteomes" id="UP000536835"/>
    </source>
</evidence>
<dbReference type="Gene3D" id="3.40.50.1820">
    <property type="entry name" value="alpha/beta hydrolase"/>
    <property type="match status" value="1"/>
</dbReference>
<feature type="chain" id="PRO_5030982236" evidence="1">
    <location>
        <begin position="24"/>
        <end position="349"/>
    </location>
</feature>
<reference evidence="2 3" key="1">
    <citation type="submission" date="2020-05" db="EMBL/GenBank/DDBJ databases">
        <title>Parvularcula mediterraneae sp. nov., isolated from polypropylene straw from shallow seawater of the seashore of Laganas in Zakynthos island, Greece.</title>
        <authorList>
            <person name="Szabo I."/>
            <person name="Al-Omari J."/>
            <person name="Rado J."/>
            <person name="Szerdahelyi G.S."/>
        </authorList>
    </citation>
    <scope>NUCLEOTIDE SEQUENCE [LARGE SCALE GENOMIC DNA]</scope>
    <source>
        <strain evidence="2 3">ZS-1/3</strain>
    </source>
</reference>
<dbReference type="InterPro" id="IPR029058">
    <property type="entry name" value="AB_hydrolase_fold"/>
</dbReference>
<keyword evidence="3" id="KW-1185">Reference proteome</keyword>
<keyword evidence="1" id="KW-0732">Signal</keyword>
<accession>A0A7Y3RJ42</accession>
<organism evidence="2 3">
    <name type="scientific">Parvularcula mediterranea</name>
    <dbReference type="NCBI Taxonomy" id="2732508"/>
    <lineage>
        <taxon>Bacteria</taxon>
        <taxon>Pseudomonadati</taxon>
        <taxon>Pseudomonadota</taxon>
        <taxon>Alphaproteobacteria</taxon>
        <taxon>Parvularculales</taxon>
        <taxon>Parvularculaceae</taxon>
        <taxon>Parvularcula</taxon>
    </lineage>
</organism>
<evidence type="ECO:0000313" key="2">
    <source>
        <dbReference type="EMBL" id="NNU14987.1"/>
    </source>
</evidence>
<dbReference type="Pfam" id="PF00756">
    <property type="entry name" value="Esterase"/>
    <property type="match status" value="1"/>
</dbReference>
<dbReference type="PANTHER" id="PTHR48098:SF1">
    <property type="entry name" value="DIACYLGLYCEROL ACYLTRANSFERASE_MYCOLYLTRANSFERASE AG85A"/>
    <property type="match status" value="1"/>
</dbReference>
<proteinExistence type="predicted"/>